<dbReference type="SMART" id="SM00220">
    <property type="entry name" value="S_TKc"/>
    <property type="match status" value="1"/>
</dbReference>
<dbReference type="GO" id="GO:0004674">
    <property type="term" value="F:protein serine/threonine kinase activity"/>
    <property type="evidence" value="ECO:0007669"/>
    <property type="project" value="TreeGrafter"/>
</dbReference>
<comment type="caution">
    <text evidence="8">The sequence shown here is derived from an EMBL/GenBank/DDBJ whole genome shotgun (WGS) entry which is preliminary data.</text>
</comment>
<dbReference type="SUPFAM" id="SSF52949">
    <property type="entry name" value="Macro domain-like"/>
    <property type="match status" value="1"/>
</dbReference>
<dbReference type="SUPFAM" id="SSF56112">
    <property type="entry name" value="Protein kinase-like (PK-like)"/>
    <property type="match status" value="1"/>
</dbReference>
<feature type="binding site" evidence="5">
    <location>
        <position position="63"/>
    </location>
    <ligand>
        <name>ATP</name>
        <dbReference type="ChEBI" id="CHEBI:30616"/>
    </ligand>
</feature>
<dbReference type="SMART" id="SM00506">
    <property type="entry name" value="A1pp"/>
    <property type="match status" value="1"/>
</dbReference>
<gene>
    <name evidence="8" type="ORF">BE17_13860</name>
</gene>
<dbReference type="CDD" id="cd14014">
    <property type="entry name" value="STKc_PknB_like"/>
    <property type="match status" value="1"/>
</dbReference>
<evidence type="ECO:0000313" key="9">
    <source>
        <dbReference type="Proteomes" id="UP000075635"/>
    </source>
</evidence>
<dbReference type="PANTHER" id="PTHR43289:SF6">
    <property type="entry name" value="SERINE_THREONINE-PROTEIN KINASE NEKL-3"/>
    <property type="match status" value="1"/>
</dbReference>
<dbReference type="PROSITE" id="PS50011">
    <property type="entry name" value="PROTEIN_KINASE_DOM"/>
    <property type="match status" value="1"/>
</dbReference>
<dbReference type="Gene3D" id="1.10.510.10">
    <property type="entry name" value="Transferase(Phosphotransferase) domain 1"/>
    <property type="match status" value="1"/>
</dbReference>
<protein>
    <submittedName>
        <fullName evidence="8">Uncharacterized protein</fullName>
    </submittedName>
</protein>
<dbReference type="InterPro" id="IPR017441">
    <property type="entry name" value="Protein_kinase_ATP_BS"/>
</dbReference>
<evidence type="ECO:0000256" key="2">
    <source>
        <dbReference type="ARBA" id="ARBA00022741"/>
    </source>
</evidence>
<proteinExistence type="predicted"/>
<dbReference type="PROSITE" id="PS00107">
    <property type="entry name" value="PROTEIN_KINASE_ATP"/>
    <property type="match status" value="1"/>
</dbReference>
<evidence type="ECO:0000256" key="1">
    <source>
        <dbReference type="ARBA" id="ARBA00022679"/>
    </source>
</evidence>
<dbReference type="InterPro" id="IPR002589">
    <property type="entry name" value="Macro_dom"/>
</dbReference>
<feature type="domain" description="Macro" evidence="7">
    <location>
        <begin position="334"/>
        <end position="505"/>
    </location>
</feature>
<dbReference type="PROSITE" id="PS51154">
    <property type="entry name" value="MACRO"/>
    <property type="match status" value="1"/>
</dbReference>
<evidence type="ECO:0000256" key="4">
    <source>
        <dbReference type="ARBA" id="ARBA00022840"/>
    </source>
</evidence>
<sequence length="505" mass="54686">MTAARGVPNIVDGESEGSFMIDAQTLGRELAGRYSVDGLLGVGSMGAVFRARHLALARVVAIKVLTGHADPNAGERMLREARISALIKSPHVVSCYDFGFLSSRSPFMVMEYVGGPSLAARLQSGPLPLDDLRRYMLHAARGMAAATELGVMHRDLKPSNMLIAPSGELKVADFGLARLTATTGPTALREQPLTAMGTVLGTPFYMAPEQAWSPQESDTRADIYSYGASFYHAATGQRPFEEHELLPLLLAHRQDIPARPRALRPELDEDVQAVLERCLAKDPKDRFQSFEEVEAALVGAPSTRWVDPHDLTLRMYLEQYHRVRPALLSGGPAGPVTAFQFHGDRTLAIVRANIAGASADALVSSDDGQLTMSAGVALALNHASGGVCHMETRKYVPVRHGGVVVTSAGRLNARFVFHAITLDWDHVATYRPTRDLILRLLEGCFYHADTMKLRSMALPLLGAGRAGFSPAECLDTMIEFLVKAMLLGGTGLSHVTIVLRDGQPF</sequence>
<keyword evidence="3" id="KW-0418">Kinase</keyword>
<feature type="domain" description="Protein kinase" evidence="6">
    <location>
        <begin position="34"/>
        <end position="298"/>
    </location>
</feature>
<evidence type="ECO:0000259" key="7">
    <source>
        <dbReference type="PROSITE" id="PS51154"/>
    </source>
</evidence>
<evidence type="ECO:0000256" key="3">
    <source>
        <dbReference type="ARBA" id="ARBA00022777"/>
    </source>
</evidence>
<dbReference type="Gene3D" id="3.30.200.20">
    <property type="entry name" value="Phosphorylase Kinase, domain 1"/>
    <property type="match status" value="1"/>
</dbReference>
<dbReference type="InterPro" id="IPR008271">
    <property type="entry name" value="Ser/Thr_kinase_AS"/>
</dbReference>
<dbReference type="InterPro" id="IPR000719">
    <property type="entry name" value="Prot_kinase_dom"/>
</dbReference>
<name>A0A150SFT8_SORCE</name>
<reference evidence="8 9" key="1">
    <citation type="submission" date="2014-02" db="EMBL/GenBank/DDBJ databases">
        <title>The small core and large imbalanced accessory genome model reveals a collaborative survival strategy of Sorangium cellulosum strains in nature.</title>
        <authorList>
            <person name="Han K."/>
            <person name="Peng R."/>
            <person name="Blom J."/>
            <person name="Li Y.-Z."/>
        </authorList>
    </citation>
    <scope>NUCLEOTIDE SEQUENCE [LARGE SCALE GENOMIC DNA]</scope>
    <source>
        <strain evidence="8 9">So0011-07</strain>
    </source>
</reference>
<dbReference type="Gene3D" id="3.40.220.10">
    <property type="entry name" value="Leucine Aminopeptidase, subunit E, domain 1"/>
    <property type="match status" value="1"/>
</dbReference>
<evidence type="ECO:0000256" key="5">
    <source>
        <dbReference type="PROSITE-ProRule" id="PRU10141"/>
    </source>
</evidence>
<dbReference type="PROSITE" id="PS00108">
    <property type="entry name" value="PROTEIN_KINASE_ST"/>
    <property type="match status" value="1"/>
</dbReference>
<dbReference type="AlphaFoldDB" id="A0A150SFT8"/>
<dbReference type="Pfam" id="PF00069">
    <property type="entry name" value="Pkinase"/>
    <property type="match status" value="1"/>
</dbReference>
<accession>A0A150SFT8</accession>
<evidence type="ECO:0000313" key="8">
    <source>
        <dbReference type="EMBL" id="KYF91237.1"/>
    </source>
</evidence>
<keyword evidence="1" id="KW-0808">Transferase</keyword>
<dbReference type="GO" id="GO:0005524">
    <property type="term" value="F:ATP binding"/>
    <property type="evidence" value="ECO:0007669"/>
    <property type="project" value="UniProtKB-UniRule"/>
</dbReference>
<organism evidence="8 9">
    <name type="scientific">Sorangium cellulosum</name>
    <name type="common">Polyangium cellulosum</name>
    <dbReference type="NCBI Taxonomy" id="56"/>
    <lineage>
        <taxon>Bacteria</taxon>
        <taxon>Pseudomonadati</taxon>
        <taxon>Myxococcota</taxon>
        <taxon>Polyangia</taxon>
        <taxon>Polyangiales</taxon>
        <taxon>Polyangiaceae</taxon>
        <taxon>Sorangium</taxon>
    </lineage>
</organism>
<dbReference type="InterPro" id="IPR011009">
    <property type="entry name" value="Kinase-like_dom_sf"/>
</dbReference>
<keyword evidence="2 5" id="KW-0547">Nucleotide-binding</keyword>
<dbReference type="Proteomes" id="UP000075635">
    <property type="component" value="Unassembled WGS sequence"/>
</dbReference>
<dbReference type="InterPro" id="IPR043472">
    <property type="entry name" value="Macro_dom-like"/>
</dbReference>
<dbReference type="PANTHER" id="PTHR43289">
    <property type="entry name" value="MITOGEN-ACTIVATED PROTEIN KINASE KINASE KINASE 20-RELATED"/>
    <property type="match status" value="1"/>
</dbReference>
<dbReference type="EMBL" id="JEMB01001043">
    <property type="protein sequence ID" value="KYF91237.1"/>
    <property type="molecule type" value="Genomic_DNA"/>
</dbReference>
<evidence type="ECO:0000259" key="6">
    <source>
        <dbReference type="PROSITE" id="PS50011"/>
    </source>
</evidence>
<dbReference type="Pfam" id="PF01661">
    <property type="entry name" value="Macro"/>
    <property type="match status" value="1"/>
</dbReference>
<keyword evidence="4 5" id="KW-0067">ATP-binding</keyword>